<dbReference type="AlphaFoldDB" id="A0A1I4J3W6"/>
<evidence type="ECO:0000313" key="3">
    <source>
        <dbReference type="Proteomes" id="UP000199006"/>
    </source>
</evidence>
<dbReference type="STRING" id="29563.SAMN02983006_01603"/>
<dbReference type="PANTHER" id="PTHR12126">
    <property type="entry name" value="NADH-UBIQUINONE OXIDOREDUCTASE 39 KDA SUBUNIT-RELATED"/>
    <property type="match status" value="1"/>
</dbReference>
<feature type="domain" description="NAD(P)-binding" evidence="1">
    <location>
        <begin position="8"/>
        <end position="191"/>
    </location>
</feature>
<dbReference type="EMBL" id="FOTI01000020">
    <property type="protein sequence ID" value="SFL61285.1"/>
    <property type="molecule type" value="Genomic_DNA"/>
</dbReference>
<reference evidence="2 3" key="1">
    <citation type="submission" date="2016-10" db="EMBL/GenBank/DDBJ databases">
        <authorList>
            <person name="de Groot N.N."/>
        </authorList>
    </citation>
    <scope>NUCLEOTIDE SEQUENCE [LARGE SCALE GENOMIC DNA]</scope>
    <source>
        <strain evidence="2 3">ATCC 51327</strain>
    </source>
</reference>
<dbReference type="Gene3D" id="3.40.50.720">
    <property type="entry name" value="NAD(P)-binding Rossmann-like Domain"/>
    <property type="match status" value="1"/>
</dbReference>
<dbReference type="InterPro" id="IPR051207">
    <property type="entry name" value="ComplexI_NDUFA9_subunit"/>
</dbReference>
<accession>A0A1I4J3W6</accession>
<dbReference type="InterPro" id="IPR036291">
    <property type="entry name" value="NAD(P)-bd_dom_sf"/>
</dbReference>
<keyword evidence="3" id="KW-1185">Reference proteome</keyword>
<dbReference type="GO" id="GO:0044877">
    <property type="term" value="F:protein-containing complex binding"/>
    <property type="evidence" value="ECO:0007669"/>
    <property type="project" value="TreeGrafter"/>
</dbReference>
<dbReference type="RefSeq" id="WP_089861707.1">
    <property type="nucleotide sequence ID" value="NZ_FOTI01000020.1"/>
</dbReference>
<dbReference type="InterPro" id="IPR016040">
    <property type="entry name" value="NAD(P)-bd_dom"/>
</dbReference>
<dbReference type="SUPFAM" id="SSF51735">
    <property type="entry name" value="NAD(P)-binding Rossmann-fold domains"/>
    <property type="match status" value="1"/>
</dbReference>
<sequence length="282" mass="32241">MEKVLLAGATGYLGSYILKELQESDYAVKVIVRSPEKLPVDIKNIEVIEAELTKPATIKNCCHDVDYVISTVGITRQKDDFLYMDVDYQANKNLLLEARRSQVKKFSYISVFKGQELKNLKMCAAKERFVEELKNSGLDYCIIRPTGFFSDMADFFKMASKGRIYLFGDGKFKSNPIHGQDLAPLCVLSLQQKEQEIIIGGPDILTQNEIARLAYNALNKEIKITHLPDFLRKFSLFLVRTFTSEKFYGPVEFFLTVLAMDMVAPKRGEKHLKDFYDELAQK</sequence>
<organism evidence="2 3">
    <name type="scientific">Halanaerobium salsuginis</name>
    <dbReference type="NCBI Taxonomy" id="29563"/>
    <lineage>
        <taxon>Bacteria</taxon>
        <taxon>Bacillati</taxon>
        <taxon>Bacillota</taxon>
        <taxon>Clostridia</taxon>
        <taxon>Halanaerobiales</taxon>
        <taxon>Halanaerobiaceae</taxon>
        <taxon>Halanaerobium</taxon>
    </lineage>
</organism>
<dbReference type="Proteomes" id="UP000199006">
    <property type="component" value="Unassembled WGS sequence"/>
</dbReference>
<name>A0A1I4J3W6_9FIRM</name>
<gene>
    <name evidence="2" type="ORF">SAMN02983006_01603</name>
</gene>
<proteinExistence type="predicted"/>
<evidence type="ECO:0000313" key="2">
    <source>
        <dbReference type="EMBL" id="SFL61285.1"/>
    </source>
</evidence>
<protein>
    <submittedName>
        <fullName evidence="2">Uncharacterized conserved protein YbjT, contains NAD(P)-binding and DUF2867 domains</fullName>
    </submittedName>
</protein>
<dbReference type="PANTHER" id="PTHR12126:SF11">
    <property type="entry name" value="NADH DEHYDROGENASE [UBIQUINONE] 1 ALPHA SUBCOMPLEX SUBUNIT 9, MITOCHONDRIAL"/>
    <property type="match status" value="1"/>
</dbReference>
<dbReference type="OrthoDB" id="9785372at2"/>
<dbReference type="CDD" id="cd05243">
    <property type="entry name" value="SDR_a5"/>
    <property type="match status" value="1"/>
</dbReference>
<dbReference type="Pfam" id="PF13460">
    <property type="entry name" value="NAD_binding_10"/>
    <property type="match status" value="1"/>
</dbReference>
<evidence type="ECO:0000259" key="1">
    <source>
        <dbReference type="Pfam" id="PF13460"/>
    </source>
</evidence>